<gene>
    <name evidence="1" type="ORF">UFOVP451_17</name>
</gene>
<dbReference type="EMBL" id="LR796409">
    <property type="protein sequence ID" value="CAB4142417.1"/>
    <property type="molecule type" value="Genomic_DNA"/>
</dbReference>
<accession>A0A6J5M9N1</accession>
<organism evidence="1">
    <name type="scientific">uncultured Caudovirales phage</name>
    <dbReference type="NCBI Taxonomy" id="2100421"/>
    <lineage>
        <taxon>Viruses</taxon>
        <taxon>Duplodnaviria</taxon>
        <taxon>Heunggongvirae</taxon>
        <taxon>Uroviricota</taxon>
        <taxon>Caudoviricetes</taxon>
        <taxon>Peduoviridae</taxon>
        <taxon>Maltschvirus</taxon>
        <taxon>Maltschvirus maltsch</taxon>
    </lineage>
</organism>
<reference evidence="1" key="1">
    <citation type="submission" date="2020-04" db="EMBL/GenBank/DDBJ databases">
        <authorList>
            <person name="Chiriac C."/>
            <person name="Salcher M."/>
            <person name="Ghai R."/>
            <person name="Kavagutti S V."/>
        </authorList>
    </citation>
    <scope>NUCLEOTIDE SEQUENCE</scope>
</reference>
<protein>
    <submittedName>
        <fullName evidence="1">Uncharacterized protein</fullName>
    </submittedName>
</protein>
<evidence type="ECO:0000313" key="1">
    <source>
        <dbReference type="EMBL" id="CAB4142417.1"/>
    </source>
</evidence>
<sequence>MKCALCGKEFEYDEQYVVRLGVAYHLTVQECFNKKKEEK</sequence>
<name>A0A6J5M9N1_9CAUD</name>
<proteinExistence type="predicted"/>